<proteinExistence type="predicted"/>
<dbReference type="Proteomes" id="UP000237105">
    <property type="component" value="Unassembled WGS sequence"/>
</dbReference>
<organism evidence="1 2">
    <name type="scientific">Parasponia andersonii</name>
    <name type="common">Sponia andersonii</name>
    <dbReference type="NCBI Taxonomy" id="3476"/>
    <lineage>
        <taxon>Eukaryota</taxon>
        <taxon>Viridiplantae</taxon>
        <taxon>Streptophyta</taxon>
        <taxon>Embryophyta</taxon>
        <taxon>Tracheophyta</taxon>
        <taxon>Spermatophyta</taxon>
        <taxon>Magnoliopsida</taxon>
        <taxon>eudicotyledons</taxon>
        <taxon>Gunneridae</taxon>
        <taxon>Pentapetalae</taxon>
        <taxon>rosids</taxon>
        <taxon>fabids</taxon>
        <taxon>Rosales</taxon>
        <taxon>Cannabaceae</taxon>
        <taxon>Parasponia</taxon>
    </lineage>
</organism>
<reference evidence="2" key="1">
    <citation type="submission" date="2016-06" db="EMBL/GenBank/DDBJ databases">
        <title>Parallel loss of symbiosis genes in relatives of nitrogen-fixing non-legume Parasponia.</title>
        <authorList>
            <person name="Van Velzen R."/>
            <person name="Holmer R."/>
            <person name="Bu F."/>
            <person name="Rutten L."/>
            <person name="Van Zeijl A."/>
            <person name="Liu W."/>
            <person name="Santuari L."/>
            <person name="Cao Q."/>
            <person name="Sharma T."/>
            <person name="Shen D."/>
            <person name="Roswanjaya Y."/>
            <person name="Wardhani T."/>
            <person name="Kalhor M.S."/>
            <person name="Jansen J."/>
            <person name="Van den Hoogen J."/>
            <person name="Gungor B."/>
            <person name="Hartog M."/>
            <person name="Hontelez J."/>
            <person name="Verver J."/>
            <person name="Yang W.-C."/>
            <person name="Schijlen E."/>
            <person name="Repin R."/>
            <person name="Schilthuizen M."/>
            <person name="Schranz E."/>
            <person name="Heidstra R."/>
            <person name="Miyata K."/>
            <person name="Fedorova E."/>
            <person name="Kohlen W."/>
            <person name="Bisseling T."/>
            <person name="Smit S."/>
            <person name="Geurts R."/>
        </authorList>
    </citation>
    <scope>NUCLEOTIDE SEQUENCE [LARGE SCALE GENOMIC DNA]</scope>
    <source>
        <strain evidence="2">cv. WU1-14</strain>
    </source>
</reference>
<keyword evidence="2" id="KW-1185">Reference proteome</keyword>
<sequence length="73" mass="8335">MNDKFNDRCKWNGFYGVIDCDALEILYLLRNIKRLDGSAAALSLQRHDVGQKKGGAMVLEVLEKLPESWAPRR</sequence>
<protein>
    <submittedName>
        <fullName evidence="1">Uncharacterized protein</fullName>
    </submittedName>
</protein>
<name>A0A2P5AJU3_PARAD</name>
<accession>A0A2P5AJU3</accession>
<evidence type="ECO:0000313" key="2">
    <source>
        <dbReference type="Proteomes" id="UP000237105"/>
    </source>
</evidence>
<comment type="caution">
    <text evidence="1">The sequence shown here is derived from an EMBL/GenBank/DDBJ whole genome shotgun (WGS) entry which is preliminary data.</text>
</comment>
<dbReference type="EMBL" id="JXTB01000552">
    <property type="protein sequence ID" value="PON36822.1"/>
    <property type="molecule type" value="Genomic_DNA"/>
</dbReference>
<gene>
    <name evidence="1" type="ORF">PanWU01x14_325140</name>
</gene>
<dbReference type="AlphaFoldDB" id="A0A2P5AJU3"/>
<evidence type="ECO:0000313" key="1">
    <source>
        <dbReference type="EMBL" id="PON36822.1"/>
    </source>
</evidence>